<dbReference type="InterPro" id="IPR027304">
    <property type="entry name" value="Trigger_fact/SurA_dom_sf"/>
</dbReference>
<sequence length="284" mass="31095">MKKTVLVLTATLALAFAALPLHAAPAVVSQVGSETVTDGDLRFILSQHANGNEAMAMIMMAQMSEEEKLDFVTQITDALLLAQAAQRKGYQLDEGVARRLRWDAIQTLSQAYMAQVAAGWDLSEKAMEAYYAAHEADFVQNEAVHVRHILVDSEEKARSVLLKAMSGENFAEVAARESVDQGSARKGGDLGWVERGQTVPSFEETAFSLKAGRLGGPVKSDFGWHVMEVLERRDGRTLSYAEARPLVAQALQQHYMKSEIERLRASGEYVVNEAAAKGLGRITQ</sequence>
<dbReference type="KEGG" id="aram:KAR29_05710"/>
<dbReference type="SUPFAM" id="SSF109998">
    <property type="entry name" value="Triger factor/SurA peptide-binding domain-like"/>
    <property type="match status" value="1"/>
</dbReference>
<proteinExistence type="predicted"/>
<dbReference type="AlphaFoldDB" id="A0A9Q7EWL4"/>
<protein>
    <submittedName>
        <fullName evidence="4">Peptidylprolyl isomerase</fullName>
        <ecNumber evidence="4">5.2.1.8</ecNumber>
    </submittedName>
</protein>
<evidence type="ECO:0000256" key="2">
    <source>
        <dbReference type="SAM" id="SignalP"/>
    </source>
</evidence>
<keyword evidence="1 4" id="KW-0413">Isomerase</keyword>
<dbReference type="InterPro" id="IPR000297">
    <property type="entry name" value="PPIase_PpiC"/>
</dbReference>
<dbReference type="PROSITE" id="PS01096">
    <property type="entry name" value="PPIC_PPIASE_1"/>
    <property type="match status" value="1"/>
</dbReference>
<dbReference type="Proteomes" id="UP000671879">
    <property type="component" value="Chromosome"/>
</dbReference>
<dbReference type="GO" id="GO:0003755">
    <property type="term" value="F:peptidyl-prolyl cis-trans isomerase activity"/>
    <property type="evidence" value="ECO:0007669"/>
    <property type="project" value="UniProtKB-KW"/>
</dbReference>
<dbReference type="Pfam" id="PF13616">
    <property type="entry name" value="Rotamase_3"/>
    <property type="match status" value="1"/>
</dbReference>
<dbReference type="InterPro" id="IPR023058">
    <property type="entry name" value="PPIase_PpiC_CS"/>
</dbReference>
<keyword evidence="5" id="KW-1185">Reference proteome</keyword>
<dbReference type="InterPro" id="IPR046357">
    <property type="entry name" value="PPIase_dom_sf"/>
</dbReference>
<evidence type="ECO:0000313" key="4">
    <source>
        <dbReference type="EMBL" id="QTX33368.1"/>
    </source>
</evidence>
<accession>A0A9Q7EWL4</accession>
<dbReference type="EC" id="5.2.1.8" evidence="4"/>
<dbReference type="EMBL" id="CP072943">
    <property type="protein sequence ID" value="QTX33368.1"/>
    <property type="molecule type" value="Genomic_DNA"/>
</dbReference>
<gene>
    <name evidence="4" type="ORF">KAR29_05710</name>
</gene>
<evidence type="ECO:0000259" key="3">
    <source>
        <dbReference type="PROSITE" id="PS50198"/>
    </source>
</evidence>
<evidence type="ECO:0000313" key="5">
    <source>
        <dbReference type="Proteomes" id="UP000671879"/>
    </source>
</evidence>
<dbReference type="RefSeq" id="WP_274374653.1">
    <property type="nucleotide sequence ID" value="NZ_CP072943.1"/>
</dbReference>
<dbReference type="PANTHER" id="PTHR47245">
    <property type="entry name" value="PEPTIDYLPROLYL ISOMERASE"/>
    <property type="match status" value="1"/>
</dbReference>
<keyword evidence="2" id="KW-0732">Signal</keyword>
<feature type="signal peptide" evidence="2">
    <location>
        <begin position="1"/>
        <end position="23"/>
    </location>
</feature>
<feature type="domain" description="PpiC" evidence="3">
    <location>
        <begin position="141"/>
        <end position="231"/>
    </location>
</feature>
<organism evidence="4 5">
    <name type="scientific">Aminithiophilus ramosus</name>
    <dbReference type="NCBI Taxonomy" id="3029084"/>
    <lineage>
        <taxon>Bacteria</taxon>
        <taxon>Thermotogati</taxon>
        <taxon>Synergistota</taxon>
        <taxon>Synergistia</taxon>
        <taxon>Synergistales</taxon>
        <taxon>Aminithiophilaceae</taxon>
        <taxon>Aminithiophilus</taxon>
    </lineage>
</organism>
<dbReference type="PROSITE" id="PS50198">
    <property type="entry name" value="PPIC_PPIASE_2"/>
    <property type="match status" value="1"/>
</dbReference>
<dbReference type="InterPro" id="IPR050245">
    <property type="entry name" value="PrsA_foldase"/>
</dbReference>
<evidence type="ECO:0000256" key="1">
    <source>
        <dbReference type="PROSITE-ProRule" id="PRU00278"/>
    </source>
</evidence>
<reference evidence="5" key="1">
    <citation type="submission" date="2021-04" db="EMBL/GenBank/DDBJ databases">
        <title>A novel Synergistetes isolate from a pyrite-forming mixed culture.</title>
        <authorList>
            <person name="Bunk B."/>
            <person name="Sproer C."/>
            <person name="Spring S."/>
            <person name="Pester M."/>
        </authorList>
    </citation>
    <scope>NUCLEOTIDE SEQUENCE [LARGE SCALE GENOMIC DNA]</scope>
    <source>
        <strain evidence="5">J.5.4.2-T.3.5.2</strain>
    </source>
</reference>
<dbReference type="SUPFAM" id="SSF54534">
    <property type="entry name" value="FKBP-like"/>
    <property type="match status" value="1"/>
</dbReference>
<keyword evidence="1" id="KW-0697">Rotamase</keyword>
<dbReference type="PANTHER" id="PTHR47245:SF2">
    <property type="entry name" value="PEPTIDYL-PROLYL CIS-TRANS ISOMERASE HP_0175-RELATED"/>
    <property type="match status" value="1"/>
</dbReference>
<dbReference type="Gene3D" id="3.10.50.40">
    <property type="match status" value="1"/>
</dbReference>
<name>A0A9Q7EWL4_9BACT</name>
<feature type="chain" id="PRO_5040386516" evidence="2">
    <location>
        <begin position="24"/>
        <end position="284"/>
    </location>
</feature>